<protein>
    <submittedName>
        <fullName evidence="5">DUF3378 domain-containing protein</fullName>
    </submittedName>
</protein>
<keyword evidence="3" id="KW-0238">DNA-binding</keyword>
<dbReference type="SUPFAM" id="SSF55945">
    <property type="entry name" value="TATA-box binding protein-like"/>
    <property type="match status" value="1"/>
</dbReference>
<keyword evidence="4" id="KW-0804">Transcription</keyword>
<evidence type="ECO:0000256" key="2">
    <source>
        <dbReference type="ARBA" id="ARBA00022737"/>
    </source>
</evidence>
<dbReference type="InterPro" id="IPR012295">
    <property type="entry name" value="TBP_dom_sf"/>
</dbReference>
<gene>
    <name evidence="5" type="ORF">GX950_03180</name>
</gene>
<dbReference type="Proteomes" id="UP000526302">
    <property type="component" value="Unassembled WGS sequence"/>
</dbReference>
<dbReference type="GO" id="GO:0006352">
    <property type="term" value="P:DNA-templated transcription initiation"/>
    <property type="evidence" value="ECO:0007669"/>
    <property type="project" value="InterPro"/>
</dbReference>
<dbReference type="InterPro" id="IPR000814">
    <property type="entry name" value="TBP"/>
</dbReference>
<evidence type="ECO:0000313" key="5">
    <source>
        <dbReference type="EMBL" id="NMA44785.1"/>
    </source>
</evidence>
<evidence type="ECO:0000313" key="6">
    <source>
        <dbReference type="Proteomes" id="UP000526302"/>
    </source>
</evidence>
<name>A0A7K4C026_9ARCH</name>
<organism evidence="5 6">
    <name type="scientific">Candidatus Iainarchaeum sp</name>
    <dbReference type="NCBI Taxonomy" id="3101447"/>
    <lineage>
        <taxon>Archaea</taxon>
        <taxon>Candidatus Iainarchaeota</taxon>
        <taxon>Candidatus Iainarchaeia</taxon>
        <taxon>Candidatus Iainarchaeales</taxon>
        <taxon>Candidatus Iainarchaeaceae</taxon>
        <taxon>Candidatus Iainarchaeum</taxon>
    </lineage>
</organism>
<dbReference type="AlphaFoldDB" id="A0A7K4C026"/>
<evidence type="ECO:0000256" key="3">
    <source>
        <dbReference type="ARBA" id="ARBA00023125"/>
    </source>
</evidence>
<comment type="similarity">
    <text evidence="1">Belongs to the TBP family.</text>
</comment>
<keyword evidence="2" id="KW-0677">Repeat</keyword>
<dbReference type="GO" id="GO:0003677">
    <property type="term" value="F:DNA binding"/>
    <property type="evidence" value="ECO:0007669"/>
    <property type="project" value="UniProtKB-KW"/>
</dbReference>
<dbReference type="Gene3D" id="3.30.310.10">
    <property type="entry name" value="TATA-Binding Protein"/>
    <property type="match status" value="1"/>
</dbReference>
<sequence>MELNDYVGKPCRSKTAYEFLPKKLTKLNLEKLKEKLEKKATIEVNSKLLIIMKLNNHTISLFPSGRILVRGERDENKAKQTAQEIIKIIKKQ</sequence>
<comment type="caution">
    <text evidence="5">The sequence shown here is derived from an EMBL/GenBank/DDBJ whole genome shotgun (WGS) entry which is preliminary data.</text>
</comment>
<dbReference type="Pfam" id="PF00352">
    <property type="entry name" value="TBP"/>
    <property type="match status" value="1"/>
</dbReference>
<dbReference type="EMBL" id="JAAZKV010000023">
    <property type="protein sequence ID" value="NMA44785.1"/>
    <property type="molecule type" value="Genomic_DNA"/>
</dbReference>
<evidence type="ECO:0000256" key="1">
    <source>
        <dbReference type="ARBA" id="ARBA00005560"/>
    </source>
</evidence>
<evidence type="ECO:0000256" key="4">
    <source>
        <dbReference type="ARBA" id="ARBA00023163"/>
    </source>
</evidence>
<proteinExistence type="inferred from homology"/>
<reference evidence="5 6" key="1">
    <citation type="journal article" date="2020" name="Biotechnol. Biofuels">
        <title>New insights from the biogas microbiome by comprehensive genome-resolved metagenomics of nearly 1600 species originating from multiple anaerobic digesters.</title>
        <authorList>
            <person name="Campanaro S."/>
            <person name="Treu L."/>
            <person name="Rodriguez-R L.M."/>
            <person name="Kovalovszki A."/>
            <person name="Ziels R.M."/>
            <person name="Maus I."/>
            <person name="Zhu X."/>
            <person name="Kougias P.G."/>
            <person name="Basile A."/>
            <person name="Luo G."/>
            <person name="Schluter A."/>
            <person name="Konstantinidis K.T."/>
            <person name="Angelidaki I."/>
        </authorList>
    </citation>
    <scope>NUCLEOTIDE SEQUENCE [LARGE SCALE GENOMIC DNA]</scope>
    <source>
        <strain evidence="5">AS22ysBPME_79</strain>
    </source>
</reference>
<accession>A0A7K4C026</accession>